<accession>A0A645FF02</accession>
<dbReference type="AlphaFoldDB" id="A0A645FF02"/>
<reference evidence="1" key="1">
    <citation type="submission" date="2019-08" db="EMBL/GenBank/DDBJ databases">
        <authorList>
            <person name="Kucharzyk K."/>
            <person name="Murdoch R.W."/>
            <person name="Higgins S."/>
            <person name="Loffler F."/>
        </authorList>
    </citation>
    <scope>NUCLEOTIDE SEQUENCE</scope>
</reference>
<evidence type="ECO:0000313" key="1">
    <source>
        <dbReference type="EMBL" id="MPN12978.1"/>
    </source>
</evidence>
<sequence>MESSVGEIESLAGDADGASDDVVKESAVAMLKELQTINATMSSMVSDSETLSTGISSSISDIYALSSEMEDILEETSRVMDDTADLMKDTRGMLDSVDTMLSDSSDLINEGAKVSIEGVTQMLNDLLNVLYKTDDLQANRDTIYKIIKDEWHRLDDDFGVLDIDTSADKVSLTSPKNTAPRSLQIIMRTHEIELPDEDDVLSAEEEEAQSTIGARIVRVFKVIKDGLAELF</sequence>
<gene>
    <name evidence="1" type="ORF">SDC9_160298</name>
</gene>
<organism evidence="1">
    <name type="scientific">bioreactor metagenome</name>
    <dbReference type="NCBI Taxonomy" id="1076179"/>
    <lineage>
        <taxon>unclassified sequences</taxon>
        <taxon>metagenomes</taxon>
        <taxon>ecological metagenomes</taxon>
    </lineage>
</organism>
<name>A0A645FF02_9ZZZZ</name>
<proteinExistence type="predicted"/>
<dbReference type="EMBL" id="VSSQ01059416">
    <property type="protein sequence ID" value="MPN12978.1"/>
    <property type="molecule type" value="Genomic_DNA"/>
</dbReference>
<protein>
    <submittedName>
        <fullName evidence="1">Uncharacterized protein</fullName>
    </submittedName>
</protein>
<comment type="caution">
    <text evidence="1">The sequence shown here is derived from an EMBL/GenBank/DDBJ whole genome shotgun (WGS) entry which is preliminary data.</text>
</comment>